<feature type="region of interest" description="Disordered" evidence="8">
    <location>
        <begin position="405"/>
        <end position="429"/>
    </location>
</feature>
<dbReference type="InterPro" id="IPR012337">
    <property type="entry name" value="RNaseH-like_sf"/>
</dbReference>
<evidence type="ECO:0000256" key="4">
    <source>
        <dbReference type="ARBA" id="ARBA00022676"/>
    </source>
</evidence>
<dbReference type="GO" id="GO:0008417">
    <property type="term" value="F:fucosyltransferase activity"/>
    <property type="evidence" value="ECO:0007669"/>
    <property type="project" value="InterPro"/>
</dbReference>
<dbReference type="InterPro" id="IPR001503">
    <property type="entry name" value="Glyco_trans_10"/>
</dbReference>
<dbReference type="Gene3D" id="3.40.50.11660">
    <property type="entry name" value="Glycosyl transferase family 10, C-terminal domain"/>
    <property type="match status" value="1"/>
</dbReference>
<dbReference type="InterPro" id="IPR055270">
    <property type="entry name" value="Glyco_tran_10_C"/>
</dbReference>
<comment type="pathway">
    <text evidence="2">Protein modification; protein glycosylation.</text>
</comment>
<feature type="region of interest" description="Disordered" evidence="8">
    <location>
        <begin position="1"/>
        <end position="29"/>
    </location>
</feature>
<feature type="domain" description="Fucosyltransferase C-terminal" evidence="9">
    <location>
        <begin position="479"/>
        <end position="553"/>
    </location>
</feature>
<gene>
    <name evidence="10" type="ORF">DGAL_LOCUS16795</name>
</gene>
<dbReference type="UniPathway" id="UPA00378"/>
<reference evidence="10" key="1">
    <citation type="submission" date="2021-11" db="EMBL/GenBank/DDBJ databases">
        <authorList>
            <person name="Schell T."/>
        </authorList>
    </citation>
    <scope>NUCLEOTIDE SEQUENCE</scope>
    <source>
        <strain evidence="10">M5</strain>
    </source>
</reference>
<evidence type="ECO:0000256" key="6">
    <source>
        <dbReference type="ARBA" id="ARBA00023034"/>
    </source>
</evidence>
<feature type="region of interest" description="Disordered" evidence="8">
    <location>
        <begin position="69"/>
        <end position="88"/>
    </location>
</feature>
<comment type="caution">
    <text evidence="10">The sequence shown here is derived from an EMBL/GenBank/DDBJ whole genome shotgun (WGS) entry which is preliminary data.</text>
</comment>
<proteinExistence type="inferred from homology"/>
<dbReference type="SUPFAM" id="SSF53756">
    <property type="entry name" value="UDP-Glycosyltransferase/glycogen phosphorylase"/>
    <property type="match status" value="1"/>
</dbReference>
<evidence type="ECO:0000256" key="5">
    <source>
        <dbReference type="ARBA" id="ARBA00022679"/>
    </source>
</evidence>
<feature type="compositionally biased region" description="Polar residues" evidence="8">
    <location>
        <begin position="150"/>
        <end position="164"/>
    </location>
</feature>
<keyword evidence="7" id="KW-0812">Transmembrane</keyword>
<feature type="compositionally biased region" description="Basic residues" evidence="8">
    <location>
        <begin position="1"/>
        <end position="19"/>
    </location>
</feature>
<evidence type="ECO:0000256" key="7">
    <source>
        <dbReference type="RuleBase" id="RU003832"/>
    </source>
</evidence>
<evidence type="ECO:0000259" key="9">
    <source>
        <dbReference type="Pfam" id="PF00852"/>
    </source>
</evidence>
<dbReference type="PANTHER" id="PTHR48438:SF1">
    <property type="entry name" value="ALPHA-(1,3)-FUCOSYLTRANSFERASE C-RELATED"/>
    <property type="match status" value="1"/>
</dbReference>
<evidence type="ECO:0000256" key="1">
    <source>
        <dbReference type="ARBA" id="ARBA00004323"/>
    </source>
</evidence>
<keyword evidence="5 7" id="KW-0808">Transferase</keyword>
<dbReference type="SUPFAM" id="SSF53098">
    <property type="entry name" value="Ribonuclease H-like"/>
    <property type="match status" value="1"/>
</dbReference>
<dbReference type="PANTHER" id="PTHR48438">
    <property type="entry name" value="ALPHA-(1,3)-FUCOSYLTRANSFERASE C-RELATED"/>
    <property type="match status" value="1"/>
</dbReference>
<comment type="similarity">
    <text evidence="3 7">Belongs to the glycosyltransferase 10 family.</text>
</comment>
<evidence type="ECO:0000313" key="10">
    <source>
        <dbReference type="EMBL" id="CAH0112994.1"/>
    </source>
</evidence>
<name>A0A8J2S289_9CRUS</name>
<dbReference type="GO" id="GO:0000139">
    <property type="term" value="C:Golgi membrane"/>
    <property type="evidence" value="ECO:0007669"/>
    <property type="project" value="UniProtKB-SubCell"/>
</dbReference>
<dbReference type="EMBL" id="CAKKLH010000335">
    <property type="protein sequence ID" value="CAH0112994.1"/>
    <property type="molecule type" value="Genomic_DNA"/>
</dbReference>
<feature type="region of interest" description="Disordered" evidence="8">
    <location>
        <begin position="342"/>
        <end position="370"/>
    </location>
</feature>
<keyword evidence="11" id="KW-1185">Reference proteome</keyword>
<keyword evidence="6 7" id="KW-0333">Golgi apparatus</keyword>
<organism evidence="10 11">
    <name type="scientific">Daphnia galeata</name>
    <dbReference type="NCBI Taxonomy" id="27404"/>
    <lineage>
        <taxon>Eukaryota</taxon>
        <taxon>Metazoa</taxon>
        <taxon>Ecdysozoa</taxon>
        <taxon>Arthropoda</taxon>
        <taxon>Crustacea</taxon>
        <taxon>Branchiopoda</taxon>
        <taxon>Diplostraca</taxon>
        <taxon>Cladocera</taxon>
        <taxon>Anomopoda</taxon>
        <taxon>Daphniidae</taxon>
        <taxon>Daphnia</taxon>
    </lineage>
</organism>
<dbReference type="EC" id="2.4.1.-" evidence="7"/>
<dbReference type="GO" id="GO:0032580">
    <property type="term" value="C:Golgi cisterna membrane"/>
    <property type="evidence" value="ECO:0007669"/>
    <property type="project" value="UniProtKB-SubCell"/>
</dbReference>
<protein>
    <recommendedName>
        <fullName evidence="7">Fucosyltransferase</fullName>
        <ecNumber evidence="7">2.4.1.-</ecNumber>
    </recommendedName>
</protein>
<comment type="subcellular location">
    <subcellularLocation>
        <location evidence="1">Golgi apparatus membrane</location>
        <topology evidence="1">Single-pass type II membrane protein</topology>
    </subcellularLocation>
    <subcellularLocation>
        <location evidence="7">Golgi apparatus</location>
        <location evidence="7">Golgi stack membrane</location>
        <topology evidence="7">Single-pass type II membrane protein</topology>
    </subcellularLocation>
</comment>
<keyword evidence="4 7" id="KW-0328">Glycosyltransferase</keyword>
<evidence type="ECO:0000256" key="2">
    <source>
        <dbReference type="ARBA" id="ARBA00004922"/>
    </source>
</evidence>
<dbReference type="AlphaFoldDB" id="A0A8J2S289"/>
<dbReference type="Pfam" id="PF00852">
    <property type="entry name" value="Glyco_transf_10"/>
    <property type="match status" value="1"/>
</dbReference>
<evidence type="ECO:0000256" key="3">
    <source>
        <dbReference type="ARBA" id="ARBA00008919"/>
    </source>
</evidence>
<sequence length="573" mass="65996">MPPRGKKAVGRTRGSKASRGHGQTSVETEEQNLLHIVNEIPISDAQQELLDDEREEGDDYEVMHVTDDDTKINTAEPPPPPGNPIPTFTEQSWKAKWRRDFFTDWRKCETNKKPHYYSGELTSFSNFEKHLNSCHYEEYSKHEKRKSENDPSQPSLHKFQQSRTMTKDRQKKIDLDLGYTVAIDNIPINILRQPRFRRWIHTAMPGYQLPGIERMRNSIIPSIVHASKSELIKIIKESTSFTIILDIWSSKSMMGYIGFTCHAVTKAFERYTLFLGVKRMIGRHTAENILAEYEQMLRDWEIDRSLVLVVKTDGGSNMVANTFLNSIPGWQNEEELPVNEHASFDYDDPQPSTSDSNMQDKGSSQTLQQNEPMTELEIADSSEDDPLWLLLQELGIKFSEAGVHEDDDSREYRDLEKELEEQMPSNETAPDQVDDRYVLISRLRSDCVAHKLQLVIKDGFKTMSREATSVISHAPITPLPPDSYINAADFVSPKALAEYLYVLDTNPALYSKYFDWKKDWEVIRNPTNGWCDLCEKLNDPEQPPKSYEDIGNWYYDKVPCITGPSVKKLYGEH</sequence>
<dbReference type="InterPro" id="IPR038577">
    <property type="entry name" value="GT10-like_C_sf"/>
</dbReference>
<feature type="compositionally biased region" description="Basic and acidic residues" evidence="8">
    <location>
        <begin position="138"/>
        <end position="149"/>
    </location>
</feature>
<dbReference type="OrthoDB" id="1607513at2759"/>
<accession>A0A8J2S289</accession>
<evidence type="ECO:0000313" key="11">
    <source>
        <dbReference type="Proteomes" id="UP000789390"/>
    </source>
</evidence>
<keyword evidence="7" id="KW-0472">Membrane</keyword>
<feature type="compositionally biased region" description="Polar residues" evidence="8">
    <location>
        <begin position="350"/>
        <end position="370"/>
    </location>
</feature>
<feature type="region of interest" description="Disordered" evidence="8">
    <location>
        <begin position="138"/>
        <end position="167"/>
    </location>
</feature>
<dbReference type="Proteomes" id="UP000789390">
    <property type="component" value="Unassembled WGS sequence"/>
</dbReference>
<evidence type="ECO:0000256" key="8">
    <source>
        <dbReference type="SAM" id="MobiDB-lite"/>
    </source>
</evidence>